<keyword evidence="2" id="KW-0472">Membrane</keyword>
<evidence type="ECO:0000313" key="4">
    <source>
        <dbReference type="Proteomes" id="UP000283832"/>
    </source>
</evidence>
<evidence type="ECO:0000256" key="2">
    <source>
        <dbReference type="SAM" id="Phobius"/>
    </source>
</evidence>
<dbReference type="AlphaFoldDB" id="A0A418MXL9"/>
<feature type="compositionally biased region" description="Basic and acidic residues" evidence="1">
    <location>
        <begin position="28"/>
        <end position="40"/>
    </location>
</feature>
<dbReference type="Pfam" id="PF04977">
    <property type="entry name" value="DivIC"/>
    <property type="match status" value="1"/>
</dbReference>
<keyword evidence="4" id="KW-1185">Reference proteome</keyword>
<dbReference type="Proteomes" id="UP000283832">
    <property type="component" value="Unassembled WGS sequence"/>
</dbReference>
<feature type="transmembrane region" description="Helical" evidence="2">
    <location>
        <begin position="81"/>
        <end position="101"/>
    </location>
</feature>
<accession>A0A418MXL9</accession>
<name>A0A418MXL9_9ACTN</name>
<reference evidence="3 4" key="1">
    <citation type="submission" date="2018-08" db="EMBL/GenBank/DDBJ databases">
        <title>Jishengella sp. nov., isolated from a root of Azadirachta indica A. Juss. var. siamensis Valenton.</title>
        <authorList>
            <person name="Kuncharoen N."/>
            <person name="Tanasupawat S."/>
            <person name="Kudo T."/>
            <person name="Ohkuma M."/>
        </authorList>
    </citation>
    <scope>NUCLEOTIDE SEQUENCE [LARGE SCALE GENOMIC DNA]</scope>
    <source>
        <strain evidence="3 4">AZ1-13</strain>
    </source>
</reference>
<proteinExistence type="predicted"/>
<feature type="compositionally biased region" description="Low complexity" evidence="1">
    <location>
        <begin position="41"/>
        <end position="53"/>
    </location>
</feature>
<organism evidence="3 4">
    <name type="scientific">Micromonospora radicis</name>
    <dbReference type="NCBI Taxonomy" id="1894971"/>
    <lineage>
        <taxon>Bacteria</taxon>
        <taxon>Bacillati</taxon>
        <taxon>Actinomycetota</taxon>
        <taxon>Actinomycetes</taxon>
        <taxon>Micromonosporales</taxon>
        <taxon>Micromonosporaceae</taxon>
        <taxon>Micromonospora</taxon>
    </lineage>
</organism>
<dbReference type="InterPro" id="IPR007060">
    <property type="entry name" value="FtsL/DivIC"/>
</dbReference>
<protein>
    <submittedName>
        <fullName evidence="3">Septum formation initiator family protein</fullName>
    </submittedName>
</protein>
<feature type="compositionally biased region" description="Low complexity" evidence="1">
    <location>
        <begin position="1"/>
        <end position="11"/>
    </location>
</feature>
<sequence>MQQRRTPGGQRPARRPGRTGRPAASRSTVRDTGVRAESRAAGRAPSASRAAEGVRSAKRPAARRAAGGGVTRLAAPRSRGLTGRATVLIAVLIALALAYTYPVRVYLDQQADIERMEAAQAAQRELIAELTTQAEKWQDRAYIETKARERFFMHRPGEKMVILLEDPAGAARDAGTDGGPSTPELPDAWYDTLWSSVRAADAAQPAAQTDSQLDE</sequence>
<feature type="region of interest" description="Disordered" evidence="1">
    <location>
        <begin position="1"/>
        <end position="70"/>
    </location>
</feature>
<evidence type="ECO:0000313" key="3">
    <source>
        <dbReference type="EMBL" id="RIV39494.1"/>
    </source>
</evidence>
<dbReference type="OrthoDB" id="5187715at2"/>
<keyword evidence="2" id="KW-0812">Transmembrane</keyword>
<evidence type="ECO:0000256" key="1">
    <source>
        <dbReference type="SAM" id="MobiDB-lite"/>
    </source>
</evidence>
<gene>
    <name evidence="3" type="ORF">D2L64_09310</name>
</gene>
<dbReference type="EMBL" id="QXEC01000006">
    <property type="protein sequence ID" value="RIV39494.1"/>
    <property type="molecule type" value="Genomic_DNA"/>
</dbReference>
<comment type="caution">
    <text evidence="3">The sequence shown here is derived from an EMBL/GenBank/DDBJ whole genome shotgun (WGS) entry which is preliminary data.</text>
</comment>
<dbReference type="RefSeq" id="WP_119574383.1">
    <property type="nucleotide sequence ID" value="NZ_QXEC01000006.1"/>
</dbReference>
<keyword evidence="2" id="KW-1133">Transmembrane helix</keyword>